<proteinExistence type="predicted"/>
<dbReference type="OrthoDB" id="9790372at2"/>
<organism evidence="2 3">
    <name type="scientific">Alteribacter lacisalsi</name>
    <dbReference type="NCBI Taxonomy" id="2045244"/>
    <lineage>
        <taxon>Bacteria</taxon>
        <taxon>Bacillati</taxon>
        <taxon>Bacillota</taxon>
        <taxon>Bacilli</taxon>
        <taxon>Bacillales</taxon>
        <taxon>Bacillaceae</taxon>
        <taxon>Alteribacter</taxon>
    </lineage>
</organism>
<evidence type="ECO:0000313" key="2">
    <source>
        <dbReference type="EMBL" id="PYZ97910.1"/>
    </source>
</evidence>
<dbReference type="AlphaFoldDB" id="A0A2W0HD90"/>
<sequence length="167" mass="19465">MKWSIQQLLSYKHNGLHIDESVDVSELQKRDREIRQISPVHVTGEAAFTSNAVTFELRIEGEMTLPCARTLNDVKYPFSIEANEIFKLEEWADFEETEDVHELEDNTVDLLPYVKERILLEKPMQVFSGKEDGPAPAQGKDWELVSEEEQQKKVDPRLKKLEKFFDK</sequence>
<evidence type="ECO:0000256" key="1">
    <source>
        <dbReference type="SAM" id="MobiDB-lite"/>
    </source>
</evidence>
<dbReference type="EMBL" id="PDOF01000001">
    <property type="protein sequence ID" value="PYZ97910.1"/>
    <property type="molecule type" value="Genomic_DNA"/>
</dbReference>
<reference evidence="2 3" key="1">
    <citation type="submission" date="2017-10" db="EMBL/GenBank/DDBJ databases">
        <title>Bacillus sp. nov., a halophilic bacterium isolated from a Yangshapao Lake.</title>
        <authorList>
            <person name="Wang H."/>
        </authorList>
    </citation>
    <scope>NUCLEOTIDE SEQUENCE [LARGE SCALE GENOMIC DNA]</scope>
    <source>
        <strain evidence="2 3">YSP-3</strain>
    </source>
</reference>
<name>A0A2W0HD90_9BACI</name>
<dbReference type="Proteomes" id="UP000248066">
    <property type="component" value="Unassembled WGS sequence"/>
</dbReference>
<feature type="region of interest" description="Disordered" evidence="1">
    <location>
        <begin position="127"/>
        <end position="150"/>
    </location>
</feature>
<keyword evidence="3" id="KW-1185">Reference proteome</keyword>
<gene>
    <name evidence="2" type="ORF">CR205_04760</name>
</gene>
<dbReference type="Pfam" id="PF02620">
    <property type="entry name" value="YceD"/>
    <property type="match status" value="1"/>
</dbReference>
<accession>A0A2W0HD90</accession>
<evidence type="ECO:0000313" key="3">
    <source>
        <dbReference type="Proteomes" id="UP000248066"/>
    </source>
</evidence>
<protein>
    <recommendedName>
        <fullName evidence="4">DUF177 domain-containing protein</fullName>
    </recommendedName>
</protein>
<comment type="caution">
    <text evidence="2">The sequence shown here is derived from an EMBL/GenBank/DDBJ whole genome shotgun (WGS) entry which is preliminary data.</text>
</comment>
<dbReference type="InterPro" id="IPR003772">
    <property type="entry name" value="YceD"/>
</dbReference>
<dbReference type="RefSeq" id="WP_110517461.1">
    <property type="nucleotide sequence ID" value="NZ_PDOF01000001.1"/>
</dbReference>
<evidence type="ECO:0008006" key="4">
    <source>
        <dbReference type="Google" id="ProtNLM"/>
    </source>
</evidence>